<dbReference type="AlphaFoldDB" id="A0A0V1GAJ5"/>
<organism evidence="1 2">
    <name type="scientific">Trichinella zimbabwensis</name>
    <dbReference type="NCBI Taxonomy" id="268475"/>
    <lineage>
        <taxon>Eukaryota</taxon>
        <taxon>Metazoa</taxon>
        <taxon>Ecdysozoa</taxon>
        <taxon>Nematoda</taxon>
        <taxon>Enoplea</taxon>
        <taxon>Dorylaimia</taxon>
        <taxon>Trichinellida</taxon>
        <taxon>Trichinellidae</taxon>
        <taxon>Trichinella</taxon>
    </lineage>
</organism>
<name>A0A0V1GAJ5_9BILA</name>
<proteinExistence type="predicted"/>
<dbReference type="EMBL" id="JYDP01004018">
    <property type="protein sequence ID" value="KRY95232.1"/>
    <property type="molecule type" value="Genomic_DNA"/>
</dbReference>
<keyword evidence="2" id="KW-1185">Reference proteome</keyword>
<accession>A0A0V1GAJ5</accession>
<reference evidence="1 2" key="1">
    <citation type="submission" date="2015-01" db="EMBL/GenBank/DDBJ databases">
        <title>Evolution of Trichinella species and genotypes.</title>
        <authorList>
            <person name="Korhonen P.K."/>
            <person name="Edoardo P."/>
            <person name="Giuseppe L.R."/>
            <person name="Gasser R.B."/>
        </authorList>
    </citation>
    <scope>NUCLEOTIDE SEQUENCE [LARGE SCALE GENOMIC DNA]</scope>
    <source>
        <strain evidence="1">ISS1029</strain>
    </source>
</reference>
<evidence type="ECO:0000313" key="1">
    <source>
        <dbReference type="EMBL" id="KRY95232.1"/>
    </source>
</evidence>
<protein>
    <submittedName>
        <fullName evidence="1">Uncharacterized protein</fullName>
    </submittedName>
</protein>
<gene>
    <name evidence="1" type="ORF">T11_15116</name>
</gene>
<sequence length="50" mass="5858">MSKMPPLLKCKHPGSVLREFQRGCFPRNITKKAKITKKKFSPKMRKQQSL</sequence>
<evidence type="ECO:0000313" key="2">
    <source>
        <dbReference type="Proteomes" id="UP000055024"/>
    </source>
</evidence>
<comment type="caution">
    <text evidence="1">The sequence shown here is derived from an EMBL/GenBank/DDBJ whole genome shotgun (WGS) entry which is preliminary data.</text>
</comment>
<dbReference type="Proteomes" id="UP000055024">
    <property type="component" value="Unassembled WGS sequence"/>
</dbReference>